<dbReference type="KEGG" id="muh:HYN43_005635"/>
<dbReference type="AlphaFoldDB" id="A0A494VK85"/>
<reference evidence="1 2" key="1">
    <citation type="submission" date="2018-10" db="EMBL/GenBank/DDBJ databases">
        <title>Genome sequencing of Mucilaginibacter sp. HYN0043.</title>
        <authorList>
            <person name="Kim M."/>
            <person name="Yi H."/>
        </authorList>
    </citation>
    <scope>NUCLEOTIDE SEQUENCE [LARGE SCALE GENOMIC DNA]</scope>
    <source>
        <strain evidence="1 2">HYN0043</strain>
    </source>
</reference>
<sequence length="166" mass="17539">MNIRKPALLLAFVIGTFTLNSCDKESDDVAANSTLSATVDGTNINFTNVVAVHAVVEGKSYTNIQGVANKDTLNITLPGNITTGKVYTSTAADDNDKVLAVYSTTTDDYVNDDTDPTKVVTVNITSAAVSAYQGTFKGNLTNIIGDDMGVAKHKVITNGKFNVKIN</sequence>
<dbReference type="EMBL" id="CP032869">
    <property type="protein sequence ID" value="AYL94814.1"/>
    <property type="molecule type" value="Genomic_DNA"/>
</dbReference>
<name>A0A494VK85_9SPHI</name>
<proteinExistence type="predicted"/>
<evidence type="ECO:0000313" key="2">
    <source>
        <dbReference type="Proteomes" id="UP000270046"/>
    </source>
</evidence>
<keyword evidence="2" id="KW-1185">Reference proteome</keyword>
<evidence type="ECO:0000313" key="1">
    <source>
        <dbReference type="EMBL" id="AYL94814.1"/>
    </source>
</evidence>
<dbReference type="Proteomes" id="UP000270046">
    <property type="component" value="Chromosome"/>
</dbReference>
<gene>
    <name evidence="1" type="ORF">HYN43_005635</name>
</gene>
<dbReference type="OrthoDB" id="799305at2"/>
<accession>A0A494VK85</accession>
<organism evidence="1 2">
    <name type="scientific">Mucilaginibacter celer</name>
    <dbReference type="NCBI Taxonomy" id="2305508"/>
    <lineage>
        <taxon>Bacteria</taxon>
        <taxon>Pseudomonadati</taxon>
        <taxon>Bacteroidota</taxon>
        <taxon>Sphingobacteriia</taxon>
        <taxon>Sphingobacteriales</taxon>
        <taxon>Sphingobacteriaceae</taxon>
        <taxon>Mucilaginibacter</taxon>
    </lineage>
</organism>
<protein>
    <submittedName>
        <fullName evidence="1">Uncharacterized protein</fullName>
    </submittedName>
</protein>
<dbReference type="RefSeq" id="WP_119408523.1">
    <property type="nucleotide sequence ID" value="NZ_CP032869.1"/>
</dbReference>